<dbReference type="PANTHER" id="PTHR31862">
    <property type="entry name" value="UPF0261 DOMAIN PROTEIN (AFU_ORTHOLOGUE AFUA_1G10120)"/>
    <property type="match status" value="1"/>
</dbReference>
<dbReference type="InterPro" id="IPR008322">
    <property type="entry name" value="UPF0261"/>
</dbReference>
<feature type="domain" description="UPF0261" evidence="1">
    <location>
        <begin position="3"/>
        <end position="176"/>
    </location>
</feature>
<dbReference type="InterPro" id="IPR056778">
    <property type="entry name" value="UPF0261_C"/>
</dbReference>
<name>A0ABP8LCV0_9MICO</name>
<dbReference type="InterPro" id="IPR051353">
    <property type="entry name" value="Tobamovirus_resist_UPF0261"/>
</dbReference>
<dbReference type="PANTHER" id="PTHR31862:SF1">
    <property type="entry name" value="UPF0261 DOMAIN PROTEIN (AFU_ORTHOLOGUE AFUA_1G10120)"/>
    <property type="match status" value="1"/>
</dbReference>
<dbReference type="Proteomes" id="UP001500622">
    <property type="component" value="Unassembled WGS sequence"/>
</dbReference>
<reference evidence="4" key="1">
    <citation type="journal article" date="2019" name="Int. J. Syst. Evol. Microbiol.">
        <title>The Global Catalogue of Microorganisms (GCM) 10K type strain sequencing project: providing services to taxonomists for standard genome sequencing and annotation.</title>
        <authorList>
            <consortium name="The Broad Institute Genomics Platform"/>
            <consortium name="The Broad Institute Genome Sequencing Center for Infectious Disease"/>
            <person name="Wu L."/>
            <person name="Ma J."/>
        </authorList>
    </citation>
    <scope>NUCLEOTIDE SEQUENCE [LARGE SCALE GENOMIC DNA]</scope>
    <source>
        <strain evidence="4">JCM 17810</strain>
    </source>
</reference>
<gene>
    <name evidence="3" type="ORF">GCM10023169_25490</name>
</gene>
<dbReference type="Gene3D" id="3.40.50.12030">
    <property type="entry name" value="Uncharacterised protein family UPF0261, NC domain"/>
    <property type="match status" value="1"/>
</dbReference>
<dbReference type="InterPro" id="IPR044122">
    <property type="entry name" value="UPF0261_N"/>
</dbReference>
<dbReference type="Pfam" id="PF23189">
    <property type="entry name" value="UPF0261_C"/>
    <property type="match status" value="1"/>
</dbReference>
<dbReference type="CDD" id="cd15488">
    <property type="entry name" value="Tm-1-like"/>
    <property type="match status" value="1"/>
</dbReference>
<dbReference type="Pfam" id="PF06792">
    <property type="entry name" value="UPF0261"/>
    <property type="match status" value="1"/>
</dbReference>
<protein>
    <submittedName>
        <fullName evidence="3">Tm-1-like ATP-binding domain-containing protein</fullName>
    </submittedName>
</protein>
<dbReference type="NCBIfam" id="NF002674">
    <property type="entry name" value="PRK02399.1-2"/>
    <property type="match status" value="1"/>
</dbReference>
<accession>A0ABP8LCV0</accession>
<dbReference type="PIRSF" id="PIRSF033271">
    <property type="entry name" value="UCP033271"/>
    <property type="match status" value="1"/>
</dbReference>
<organism evidence="3 4">
    <name type="scientific">Georgenia halophila</name>
    <dbReference type="NCBI Taxonomy" id="620889"/>
    <lineage>
        <taxon>Bacteria</taxon>
        <taxon>Bacillati</taxon>
        <taxon>Actinomycetota</taxon>
        <taxon>Actinomycetes</taxon>
        <taxon>Micrococcales</taxon>
        <taxon>Bogoriellaceae</taxon>
        <taxon>Georgenia</taxon>
    </lineage>
</organism>
<sequence length="408" mass="41957">MQPTVVLLGTLDTKSTEYAFVREILQKTGIGTVTVDAGVLGEPGFRPDIDRNRVADAGGGDLEKLVTGGDRGAALAVMQRGAAAIVRELHQEGRIQGALALGGTGGTSLAAAAFRQLPLGFPKLIVSTAASGNTEPYVSETDLILAPSVVDISGLNRISTRVLANAAAALIGMVSAPPLPEQGDRPMVAASMFGVTTACVTQARERLEALGYEVIVFHMTGSGGRAMESLISQGFFAGVLDVTTTELADHLVGGVFDAGPDRLTAAATTGTPQVISVGALDMVNFGPRDSVPPQFTDRNLYEHNASVTLMRTTPDECAGLGAELARKASTASGPVTVVLPLRGISAIAGAGGPFFDPHADDALFTAVRSGLEGSDAALVELDTDINDPTFAEAIVDRLHAAITNQPAS</sequence>
<comment type="caution">
    <text evidence="3">The sequence shown here is derived from an EMBL/GenBank/DDBJ whole genome shotgun (WGS) entry which is preliminary data.</text>
</comment>
<keyword evidence="4" id="KW-1185">Reference proteome</keyword>
<proteinExistence type="predicted"/>
<dbReference type="RefSeq" id="WP_345216637.1">
    <property type="nucleotide sequence ID" value="NZ_BAABGN010000011.1"/>
</dbReference>
<dbReference type="Gene3D" id="3.40.50.12020">
    <property type="entry name" value="Uncharacterised protein family UPF0261, NN domain"/>
    <property type="match status" value="1"/>
</dbReference>
<evidence type="ECO:0000259" key="1">
    <source>
        <dbReference type="Pfam" id="PF06792"/>
    </source>
</evidence>
<dbReference type="EMBL" id="BAABGN010000011">
    <property type="protein sequence ID" value="GAA4426563.1"/>
    <property type="molecule type" value="Genomic_DNA"/>
</dbReference>
<feature type="domain" description="UPF0261" evidence="2">
    <location>
        <begin position="185"/>
        <end position="400"/>
    </location>
</feature>
<evidence type="ECO:0000313" key="3">
    <source>
        <dbReference type="EMBL" id="GAA4426563.1"/>
    </source>
</evidence>
<evidence type="ECO:0000313" key="4">
    <source>
        <dbReference type="Proteomes" id="UP001500622"/>
    </source>
</evidence>
<evidence type="ECO:0000259" key="2">
    <source>
        <dbReference type="Pfam" id="PF23189"/>
    </source>
</evidence>